<reference evidence="2 3" key="1">
    <citation type="submission" date="2019-01" db="EMBL/GenBank/DDBJ databases">
        <title>Comparative genomic analysis identifies haemin-independent Haemophilus haemolyticus: a formal re-classification of Haemophilus intermedius.</title>
        <authorList>
            <person name="Harris T.M."/>
            <person name="Price E.P."/>
            <person name="Sarovich D.S."/>
            <person name="Norskov-Lauritsen N."/>
            <person name="Beissbarth J."/>
            <person name="Chang A.B."/>
            <person name="Smith-Vaughan H.C."/>
        </authorList>
    </citation>
    <scope>NUCLEOTIDE SEQUENCE [LARGE SCALE GENOMIC DNA]</scope>
    <source>
        <strain evidence="2 3">PN24</strain>
    </source>
</reference>
<evidence type="ECO:0000313" key="3">
    <source>
        <dbReference type="Proteomes" id="UP000317926"/>
    </source>
</evidence>
<feature type="non-terminal residue" evidence="2">
    <location>
        <position position="1"/>
    </location>
</feature>
<dbReference type="EMBL" id="SDPK01000016">
    <property type="protein sequence ID" value="TPH00231.1"/>
    <property type="molecule type" value="Genomic_DNA"/>
</dbReference>
<proteinExistence type="predicted"/>
<gene>
    <name evidence="2" type="ORF">EUX55_04335</name>
</gene>
<feature type="compositionally biased region" description="Basic and acidic residues" evidence="1">
    <location>
        <begin position="72"/>
        <end position="85"/>
    </location>
</feature>
<dbReference type="AlphaFoldDB" id="A0A502JSZ3"/>
<protein>
    <submittedName>
        <fullName evidence="2">Uncharacterized protein</fullName>
    </submittedName>
</protein>
<evidence type="ECO:0000256" key="1">
    <source>
        <dbReference type="SAM" id="MobiDB-lite"/>
    </source>
</evidence>
<sequence>VYKRQNCFSREHHNIPLFKVSSDDTERKEYKVFKSGLNFLEGVAHWVGIKNPKLNHEEDLFSNESDKDDFGLQKRINEKYRKDDDPAIDISPNNAQ</sequence>
<evidence type="ECO:0000313" key="2">
    <source>
        <dbReference type="EMBL" id="TPH00231.1"/>
    </source>
</evidence>
<name>A0A502JSZ3_HAEHA</name>
<comment type="caution">
    <text evidence="2">The sequence shown here is derived from an EMBL/GenBank/DDBJ whole genome shotgun (WGS) entry which is preliminary data.</text>
</comment>
<feature type="region of interest" description="Disordered" evidence="1">
    <location>
        <begin position="72"/>
        <end position="96"/>
    </location>
</feature>
<dbReference type="Proteomes" id="UP000317926">
    <property type="component" value="Unassembled WGS sequence"/>
</dbReference>
<organism evidence="2 3">
    <name type="scientific">Haemophilus haemolyticus</name>
    <dbReference type="NCBI Taxonomy" id="726"/>
    <lineage>
        <taxon>Bacteria</taxon>
        <taxon>Pseudomonadati</taxon>
        <taxon>Pseudomonadota</taxon>
        <taxon>Gammaproteobacteria</taxon>
        <taxon>Pasteurellales</taxon>
        <taxon>Pasteurellaceae</taxon>
        <taxon>Haemophilus</taxon>
    </lineage>
</organism>
<accession>A0A502JSZ3</accession>